<gene>
    <name evidence="4" type="ORF">SAMN02927937_02156</name>
</gene>
<dbReference type="InterPro" id="IPR050766">
    <property type="entry name" value="Bact_Lucif_Oxidored"/>
</dbReference>
<dbReference type="FunFam" id="3.20.20.30:FF:000002">
    <property type="entry name" value="LLM class flavin-dependent oxidoreductase"/>
    <property type="match status" value="1"/>
</dbReference>
<dbReference type="GO" id="GO:0005829">
    <property type="term" value="C:cytosol"/>
    <property type="evidence" value="ECO:0007669"/>
    <property type="project" value="TreeGrafter"/>
</dbReference>
<dbReference type="NCBIfam" id="TIGR03558">
    <property type="entry name" value="oxido_grp_1"/>
    <property type="match status" value="1"/>
</dbReference>
<protein>
    <recommendedName>
        <fullName evidence="2">Luciferase-like monooxygenase</fullName>
    </recommendedName>
</protein>
<keyword evidence="5" id="KW-1185">Reference proteome</keyword>
<dbReference type="PANTHER" id="PTHR30137:SF6">
    <property type="entry name" value="LUCIFERASE-LIKE MONOOXYGENASE"/>
    <property type="match status" value="1"/>
</dbReference>
<dbReference type="InterPro" id="IPR011251">
    <property type="entry name" value="Luciferase-like_dom"/>
</dbReference>
<feature type="domain" description="Luciferase-like" evidence="3">
    <location>
        <begin position="27"/>
        <end position="303"/>
    </location>
</feature>
<comment type="similarity">
    <text evidence="1">To bacterial alkanal monooxygenase alpha and beta chains.</text>
</comment>
<dbReference type="STRING" id="1159016.SAMN02927937_02156"/>
<evidence type="ECO:0000313" key="5">
    <source>
        <dbReference type="Proteomes" id="UP000199634"/>
    </source>
</evidence>
<organism evidence="4 5">
    <name type="scientific">Paenimyroides marinum</name>
    <dbReference type="NCBI Taxonomy" id="1159016"/>
    <lineage>
        <taxon>Bacteria</taxon>
        <taxon>Pseudomonadati</taxon>
        <taxon>Bacteroidota</taxon>
        <taxon>Flavobacteriia</taxon>
        <taxon>Flavobacteriales</taxon>
        <taxon>Flavobacteriaceae</taxon>
        <taxon>Paenimyroides</taxon>
    </lineage>
</organism>
<accession>A0A1H6M084</accession>
<dbReference type="OrthoDB" id="9780518at2"/>
<dbReference type="SUPFAM" id="SSF51679">
    <property type="entry name" value="Bacterial luciferase-like"/>
    <property type="match status" value="1"/>
</dbReference>
<evidence type="ECO:0000313" key="4">
    <source>
        <dbReference type="EMBL" id="SEH92175.1"/>
    </source>
</evidence>
<evidence type="ECO:0000256" key="1">
    <source>
        <dbReference type="ARBA" id="ARBA00007789"/>
    </source>
</evidence>
<dbReference type="Pfam" id="PF00296">
    <property type="entry name" value="Bac_luciferase"/>
    <property type="match status" value="1"/>
</dbReference>
<proteinExistence type="predicted"/>
<evidence type="ECO:0000259" key="3">
    <source>
        <dbReference type="Pfam" id="PF00296"/>
    </source>
</evidence>
<name>A0A1H6M084_9FLAO</name>
<dbReference type="GO" id="GO:0016705">
    <property type="term" value="F:oxidoreductase activity, acting on paired donors, with incorporation or reduction of molecular oxygen"/>
    <property type="evidence" value="ECO:0007669"/>
    <property type="project" value="InterPro"/>
</dbReference>
<dbReference type="Gene3D" id="3.20.20.30">
    <property type="entry name" value="Luciferase-like domain"/>
    <property type="match status" value="1"/>
</dbReference>
<dbReference type="AlphaFoldDB" id="A0A1H6M084"/>
<dbReference type="InterPro" id="IPR036661">
    <property type="entry name" value="Luciferase-like_sf"/>
</dbReference>
<dbReference type="InterPro" id="IPR019949">
    <property type="entry name" value="CmoO-like"/>
</dbReference>
<dbReference type="Proteomes" id="UP000199634">
    <property type="component" value="Unassembled WGS sequence"/>
</dbReference>
<dbReference type="PANTHER" id="PTHR30137">
    <property type="entry name" value="LUCIFERASE-LIKE MONOOXYGENASE"/>
    <property type="match status" value="1"/>
</dbReference>
<sequence>MTIFKQKKMNYSFLDLVYVKEDKTVRDAFEELKQTSQKADALGFTRYWLAEHHNMEGVASNATSVLMGFVAANTQKMKVGSGGVMLPNHSPLAISEQFGTLAQIYPGRIDLGLGRAPGTDGLTAQQMNENFMKNVHEFPQNVSAIQDYFSLANTQSKVRAYVAEGTNVPIYLLGSSTDSAVLAAAYGLPYAFASHFAPQQMAAAFKFYTDEFQPNGEISAPYKIACVNVIIGETNQEAKLSASTFYKMFLGLIRNQRSKMKKPDWSFYDDWSVVEEAQLSQMTAGSFIGDKETVARNLKQFIERYHINEVMMSCPIYSAEKRLYSMEQFASIMSEI</sequence>
<reference evidence="4 5" key="1">
    <citation type="submission" date="2016-10" db="EMBL/GenBank/DDBJ databases">
        <authorList>
            <person name="de Groot N.N."/>
        </authorList>
    </citation>
    <scope>NUCLEOTIDE SEQUENCE [LARGE SCALE GENOMIC DNA]</scope>
    <source>
        <strain evidence="4 5">CGMCC 1.10825</strain>
    </source>
</reference>
<dbReference type="EMBL" id="FNXE01000031">
    <property type="protein sequence ID" value="SEH92175.1"/>
    <property type="molecule type" value="Genomic_DNA"/>
</dbReference>
<evidence type="ECO:0000256" key="2">
    <source>
        <dbReference type="ARBA" id="ARBA00074555"/>
    </source>
</evidence>